<dbReference type="Proteomes" id="UP000246635">
    <property type="component" value="Unassembled WGS sequence"/>
</dbReference>
<comment type="caution">
    <text evidence="2">The sequence shown here is derived from an EMBL/GenBank/DDBJ whole genome shotgun (WGS) entry which is preliminary data.</text>
</comment>
<dbReference type="GO" id="GO:0016853">
    <property type="term" value="F:isomerase activity"/>
    <property type="evidence" value="ECO:0007669"/>
    <property type="project" value="UniProtKB-KW"/>
</dbReference>
<dbReference type="AlphaFoldDB" id="A0A2V2YS08"/>
<dbReference type="InterPro" id="IPR036237">
    <property type="entry name" value="Xyl_isomerase-like_sf"/>
</dbReference>
<dbReference type="InterPro" id="IPR050312">
    <property type="entry name" value="IolE/XylAMocC-like"/>
</dbReference>
<name>A0A2V2YS08_9BACL</name>
<keyword evidence="2" id="KW-0413">Isomerase</keyword>
<protein>
    <submittedName>
        <fullName evidence="2">Sugar phosphate isomerase/epimerase</fullName>
    </submittedName>
</protein>
<dbReference type="Gene3D" id="3.20.20.150">
    <property type="entry name" value="Divalent-metal-dependent TIM barrel enzymes"/>
    <property type="match status" value="1"/>
</dbReference>
<dbReference type="EMBL" id="QGTQ01000011">
    <property type="protein sequence ID" value="PWW00934.1"/>
    <property type="molecule type" value="Genomic_DNA"/>
</dbReference>
<gene>
    <name evidence="2" type="ORF">DFQ01_11181</name>
</gene>
<dbReference type="SUPFAM" id="SSF51658">
    <property type="entry name" value="Xylose isomerase-like"/>
    <property type="match status" value="1"/>
</dbReference>
<keyword evidence="3" id="KW-1185">Reference proteome</keyword>
<evidence type="ECO:0000259" key="1">
    <source>
        <dbReference type="Pfam" id="PF01261"/>
    </source>
</evidence>
<evidence type="ECO:0000313" key="2">
    <source>
        <dbReference type="EMBL" id="PWW00934.1"/>
    </source>
</evidence>
<organism evidence="2 3">
    <name type="scientific">Paenibacillus cellulosilyticus</name>
    <dbReference type="NCBI Taxonomy" id="375489"/>
    <lineage>
        <taxon>Bacteria</taxon>
        <taxon>Bacillati</taxon>
        <taxon>Bacillota</taxon>
        <taxon>Bacilli</taxon>
        <taxon>Bacillales</taxon>
        <taxon>Paenibacillaceae</taxon>
        <taxon>Paenibacillus</taxon>
    </lineage>
</organism>
<feature type="domain" description="Xylose isomerase-like TIM barrel" evidence="1">
    <location>
        <begin position="25"/>
        <end position="241"/>
    </location>
</feature>
<proteinExistence type="predicted"/>
<dbReference type="PANTHER" id="PTHR12110:SF41">
    <property type="entry name" value="INOSOSE DEHYDRATASE"/>
    <property type="match status" value="1"/>
</dbReference>
<reference evidence="2 3" key="1">
    <citation type="submission" date="2018-05" db="EMBL/GenBank/DDBJ databases">
        <title>Genomic Encyclopedia of Type Strains, Phase III (KMG-III): the genomes of soil and plant-associated and newly described type strains.</title>
        <authorList>
            <person name="Whitman W."/>
        </authorList>
    </citation>
    <scope>NUCLEOTIDE SEQUENCE [LARGE SCALE GENOMIC DNA]</scope>
    <source>
        <strain evidence="2 3">CECT 5696</strain>
    </source>
</reference>
<dbReference type="OrthoDB" id="9815124at2"/>
<dbReference type="RefSeq" id="WP_110044817.1">
    <property type="nucleotide sequence ID" value="NZ_QGTQ01000011.1"/>
</dbReference>
<dbReference type="Pfam" id="PF01261">
    <property type="entry name" value="AP_endonuc_2"/>
    <property type="match status" value="1"/>
</dbReference>
<dbReference type="PANTHER" id="PTHR12110">
    <property type="entry name" value="HYDROXYPYRUVATE ISOMERASE"/>
    <property type="match status" value="1"/>
</dbReference>
<accession>A0A2V2YS08</accession>
<dbReference type="InterPro" id="IPR013022">
    <property type="entry name" value="Xyl_isomerase-like_TIM-brl"/>
</dbReference>
<sequence length="282" mass="31378">MSQFILSGFADEIDADFKTQLSGLNELGIGYIEVRGVNGSNISTLSAEQIIEVKHQLEAHNVKVSSIGSPVGKIQITDDFNPHLDMFKRILDTAHTLSSPYIRVFSFYMPEGEDPSLYRDEVMDRMGAIVETAKGSGITLVHENEKHIYGDTAERCLDLMTTLKADHWVSAFDPANFIQCEEEVFPKAFDLLKPFIKYVHIKDALADGQVVPAGYGIGRVEDVLRTLKADGYAGFLSLEPHLGSFKGLAQLEHTDWVDSLEQGGLHTFRIAHRALLDILNRI</sequence>
<evidence type="ECO:0000313" key="3">
    <source>
        <dbReference type="Proteomes" id="UP000246635"/>
    </source>
</evidence>